<evidence type="ECO:0000313" key="1">
    <source>
        <dbReference type="EMBL" id="QMX77321.1"/>
    </source>
</evidence>
<dbReference type="EMBL" id="MN431657">
    <property type="protein sequence ID" value="QMX77321.1"/>
    <property type="molecule type" value="Genomic_DNA"/>
</dbReference>
<dbReference type="AlphaFoldDB" id="A0A7G5VUF4"/>
<dbReference type="RefSeq" id="YP_009968220.1">
    <property type="nucleotide sequence ID" value="NC_051883.1"/>
</dbReference>
<geneLocation type="chloroplast" evidence="1"/>
<accession>A0A7G5VUF4</accession>
<keyword evidence="1" id="KW-0689">Ribosomal protein</keyword>
<reference evidence="1" key="1">
    <citation type="submission" date="2019-09" db="EMBL/GenBank/DDBJ databases">
        <authorList>
            <person name="Liu S.-L."/>
            <person name="Chiang Y.-R."/>
            <person name="Fu H.-Y."/>
        </authorList>
    </citation>
    <scope>NUCLEOTIDE SEQUENCE</scope>
    <source>
        <strain evidence="1">THAL066</strain>
    </source>
</reference>
<keyword evidence="1" id="KW-0150">Chloroplast</keyword>
<name>A0A7G5VUF4_9RHOD</name>
<dbReference type="GO" id="GO:0005840">
    <property type="term" value="C:ribosome"/>
    <property type="evidence" value="ECO:0007669"/>
    <property type="project" value="UniProtKB-KW"/>
</dbReference>
<keyword evidence="1" id="KW-0687">Ribonucleoprotein</keyword>
<sequence>MPFQLGQIVHGFVVSRELIDIQHSHLAYIADMDLNSQIGQPIEVLLVAKSHTQWIVSCQALIYSRSISRLLQLHQANLPIWATALQWLKHHGVKVEVEAMKILIPLAHATPKPPDRFVVKLISVSPLRVSYTYALVEKWANQTLILNVSEVTHHSIKGHINGVPSVLVHWGSLCVEKGDHLAVQMVYFDVQQACIYVSLQEQK</sequence>
<proteinExistence type="predicted"/>
<dbReference type="GeneID" id="60450214"/>
<keyword evidence="1" id="KW-0934">Plastid</keyword>
<organism evidence="1">
    <name type="scientific">Cyanidiococcus yangmingshanensis</name>
    <dbReference type="NCBI Taxonomy" id="2690220"/>
    <lineage>
        <taxon>Eukaryota</taxon>
        <taxon>Rhodophyta</taxon>
        <taxon>Bangiophyceae</taxon>
        <taxon>Cyanidiales</taxon>
        <taxon>Cyanidiaceae</taxon>
        <taxon>Cyanidiococcus</taxon>
    </lineage>
</organism>
<gene>
    <name evidence="1" type="primary">rps1</name>
</gene>
<protein>
    <submittedName>
        <fullName evidence="1">30S ribosomal protein S1</fullName>
    </submittedName>
</protein>